<dbReference type="EMBL" id="KV454294">
    <property type="protein sequence ID" value="ODQ72877.1"/>
    <property type="molecule type" value="Genomic_DNA"/>
</dbReference>
<feature type="compositionally biased region" description="Basic and acidic residues" evidence="1">
    <location>
        <begin position="194"/>
        <end position="210"/>
    </location>
</feature>
<evidence type="ECO:0000256" key="1">
    <source>
        <dbReference type="SAM" id="MobiDB-lite"/>
    </source>
</evidence>
<protein>
    <submittedName>
        <fullName evidence="2">Uncharacterized protein</fullName>
    </submittedName>
</protein>
<dbReference type="Proteomes" id="UP000094385">
    <property type="component" value="Unassembled WGS sequence"/>
</dbReference>
<keyword evidence="3" id="KW-1185">Reference proteome</keyword>
<feature type="region of interest" description="Disordered" evidence="1">
    <location>
        <begin position="190"/>
        <end position="210"/>
    </location>
</feature>
<evidence type="ECO:0000313" key="2">
    <source>
        <dbReference type="EMBL" id="ODQ72877.1"/>
    </source>
</evidence>
<organism evidence="2 3">
    <name type="scientific">Lipomyces starkeyi NRRL Y-11557</name>
    <dbReference type="NCBI Taxonomy" id="675824"/>
    <lineage>
        <taxon>Eukaryota</taxon>
        <taxon>Fungi</taxon>
        <taxon>Dikarya</taxon>
        <taxon>Ascomycota</taxon>
        <taxon>Saccharomycotina</taxon>
        <taxon>Lipomycetes</taxon>
        <taxon>Lipomycetales</taxon>
        <taxon>Lipomycetaceae</taxon>
        <taxon>Lipomyces</taxon>
    </lineage>
</organism>
<name>A0A1E3Q7B3_LIPST</name>
<dbReference type="AlphaFoldDB" id="A0A1E3Q7B3"/>
<gene>
    <name evidence="2" type="ORF">LIPSTDRAFT_277918</name>
</gene>
<accession>A0A1E3Q7B3</accession>
<evidence type="ECO:0000313" key="3">
    <source>
        <dbReference type="Proteomes" id="UP000094385"/>
    </source>
</evidence>
<proteinExistence type="predicted"/>
<sequence length="227" mass="26166">MKLFGSPPEFWKLKQEEVGVAGTTTCRVRLRNKFMTDGISVSLTETTVVLKKKRLKPKTKTKFVPIPALIRMSYFDKETIEDLMHHHNVRMVLFVDPGLGRMVTGKFFSIERIREFACQQQAAASAAIQGSEYKQVGFRELFDAPDARNLTKGDAKLSWRQHRKQATGIDFRITAKERAYMCKTKKHAQLRQRLQQEDTGRREEEGRREGVGTLPLWEGAIPQEHIF</sequence>
<reference evidence="2 3" key="1">
    <citation type="journal article" date="2016" name="Proc. Natl. Acad. Sci. U.S.A.">
        <title>Comparative genomics of biotechnologically important yeasts.</title>
        <authorList>
            <person name="Riley R."/>
            <person name="Haridas S."/>
            <person name="Wolfe K.H."/>
            <person name="Lopes M.R."/>
            <person name="Hittinger C.T."/>
            <person name="Goeker M."/>
            <person name="Salamov A.A."/>
            <person name="Wisecaver J.H."/>
            <person name="Long T.M."/>
            <person name="Calvey C.H."/>
            <person name="Aerts A.L."/>
            <person name="Barry K.W."/>
            <person name="Choi C."/>
            <person name="Clum A."/>
            <person name="Coughlan A.Y."/>
            <person name="Deshpande S."/>
            <person name="Douglass A.P."/>
            <person name="Hanson S.J."/>
            <person name="Klenk H.-P."/>
            <person name="LaButti K.M."/>
            <person name="Lapidus A."/>
            <person name="Lindquist E.A."/>
            <person name="Lipzen A.M."/>
            <person name="Meier-Kolthoff J.P."/>
            <person name="Ohm R.A."/>
            <person name="Otillar R.P."/>
            <person name="Pangilinan J.L."/>
            <person name="Peng Y."/>
            <person name="Rokas A."/>
            <person name="Rosa C.A."/>
            <person name="Scheuner C."/>
            <person name="Sibirny A.A."/>
            <person name="Slot J.C."/>
            <person name="Stielow J.B."/>
            <person name="Sun H."/>
            <person name="Kurtzman C.P."/>
            <person name="Blackwell M."/>
            <person name="Grigoriev I.V."/>
            <person name="Jeffries T.W."/>
        </authorList>
    </citation>
    <scope>NUCLEOTIDE SEQUENCE [LARGE SCALE GENOMIC DNA]</scope>
    <source>
        <strain evidence="2 3">NRRL Y-11557</strain>
    </source>
</reference>